<comment type="subunit">
    <text evidence="8">Homohexamer. The oligomerization is ATP-dependent.</text>
</comment>
<comment type="similarity">
    <text evidence="1 10">Belongs to the ClpA/ClpB family.</text>
</comment>
<evidence type="ECO:0000259" key="12">
    <source>
        <dbReference type="PROSITE" id="PS51903"/>
    </source>
</evidence>
<dbReference type="InterPro" id="IPR027417">
    <property type="entry name" value="P-loop_NTPase"/>
</dbReference>
<evidence type="ECO:0000256" key="10">
    <source>
        <dbReference type="RuleBase" id="RU004432"/>
    </source>
</evidence>
<organism evidence="13 14">
    <name type="scientific">Winogradskyella immobilis</name>
    <dbReference type="NCBI Taxonomy" id="2816852"/>
    <lineage>
        <taxon>Bacteria</taxon>
        <taxon>Pseudomonadati</taxon>
        <taxon>Bacteroidota</taxon>
        <taxon>Flavobacteriia</taxon>
        <taxon>Flavobacteriales</taxon>
        <taxon>Flavobacteriaceae</taxon>
        <taxon>Winogradskyella</taxon>
    </lineage>
</organism>
<evidence type="ECO:0000256" key="5">
    <source>
        <dbReference type="ARBA" id="ARBA00022840"/>
    </source>
</evidence>
<evidence type="ECO:0000256" key="11">
    <source>
        <dbReference type="RuleBase" id="RU362034"/>
    </source>
</evidence>
<reference evidence="13" key="2">
    <citation type="submission" date="2021-10" db="EMBL/GenBank/DDBJ databases">
        <title>Genome of Winogradskyella sp. E313.</title>
        <authorList>
            <person name="Zhou Y."/>
        </authorList>
    </citation>
    <scope>NUCLEOTIDE SEQUENCE</scope>
    <source>
        <strain evidence="13">E313</strain>
    </source>
</reference>
<dbReference type="RefSeq" id="WP_227477284.1">
    <property type="nucleotide sequence ID" value="NZ_JAFMPT010000011.1"/>
</dbReference>
<dbReference type="Pfam" id="PF07724">
    <property type="entry name" value="AAA_2"/>
    <property type="match status" value="1"/>
</dbReference>
<evidence type="ECO:0000256" key="2">
    <source>
        <dbReference type="ARBA" id="ARBA00017574"/>
    </source>
</evidence>
<keyword evidence="3 9" id="KW-0677">Repeat</keyword>
<dbReference type="Gene3D" id="3.40.50.300">
    <property type="entry name" value="P-loop containing nucleotide triphosphate hydrolases"/>
    <property type="match status" value="3"/>
</dbReference>
<comment type="function">
    <text evidence="11">Part of a stress-induced multi-chaperone system, it is involved in the recovery of the cell from heat-induced damage, in cooperation with DnaK, DnaJ and GrpE.</text>
</comment>
<dbReference type="PROSITE" id="PS00871">
    <property type="entry name" value="CLPAB_2"/>
    <property type="match status" value="1"/>
</dbReference>
<evidence type="ECO:0000256" key="6">
    <source>
        <dbReference type="ARBA" id="ARBA00023054"/>
    </source>
</evidence>
<comment type="subcellular location">
    <subcellularLocation>
        <location evidence="11">Cytoplasm</location>
    </subcellularLocation>
</comment>
<evidence type="ECO:0000313" key="14">
    <source>
        <dbReference type="Proteomes" id="UP000778797"/>
    </source>
</evidence>
<dbReference type="PROSITE" id="PS00870">
    <property type="entry name" value="CLPAB_1"/>
    <property type="match status" value="1"/>
</dbReference>
<protein>
    <recommendedName>
        <fullName evidence="2 11">Chaperone protein ClpB</fullName>
    </recommendedName>
</protein>
<dbReference type="SMART" id="SM01086">
    <property type="entry name" value="ClpB_D2-small"/>
    <property type="match status" value="1"/>
</dbReference>
<dbReference type="InterPro" id="IPR041546">
    <property type="entry name" value="ClpA/ClpB_AAA_lid"/>
</dbReference>
<dbReference type="InterPro" id="IPR019489">
    <property type="entry name" value="Clp_ATPase_C"/>
</dbReference>
<dbReference type="Pfam" id="PF10431">
    <property type="entry name" value="ClpB_D2-small"/>
    <property type="match status" value="1"/>
</dbReference>
<keyword evidence="11" id="KW-0963">Cytoplasm</keyword>
<dbReference type="CDD" id="cd19499">
    <property type="entry name" value="RecA-like_ClpB_Hsp104-like"/>
    <property type="match status" value="1"/>
</dbReference>
<evidence type="ECO:0000256" key="3">
    <source>
        <dbReference type="ARBA" id="ARBA00022737"/>
    </source>
</evidence>
<dbReference type="Pfam" id="PF17871">
    <property type="entry name" value="AAA_lid_9"/>
    <property type="match status" value="1"/>
</dbReference>
<comment type="subunit">
    <text evidence="11">Homohexamer; The oligomerization is ATP-dependent.</text>
</comment>
<dbReference type="PANTHER" id="PTHR11638">
    <property type="entry name" value="ATP-DEPENDENT CLP PROTEASE"/>
    <property type="match status" value="1"/>
</dbReference>
<keyword evidence="7 10" id="KW-0143">Chaperone</keyword>
<dbReference type="Proteomes" id="UP000778797">
    <property type="component" value="Unassembled WGS sequence"/>
</dbReference>
<keyword evidence="5 10" id="KW-0067">ATP-binding</keyword>
<dbReference type="InterPro" id="IPR004176">
    <property type="entry name" value="Clp_R_N"/>
</dbReference>
<dbReference type="NCBIfam" id="TIGR03346">
    <property type="entry name" value="chaperone_ClpB"/>
    <property type="match status" value="1"/>
</dbReference>
<keyword evidence="6 11" id="KW-0175">Coiled coil</keyword>
<feature type="coiled-coil region" evidence="11">
    <location>
        <begin position="410"/>
        <end position="521"/>
    </location>
</feature>
<gene>
    <name evidence="11 13" type="primary">clpB</name>
    <name evidence="13" type="ORF">J1C55_09530</name>
</gene>
<dbReference type="Pfam" id="PF02861">
    <property type="entry name" value="Clp_N"/>
    <property type="match status" value="1"/>
</dbReference>
<name>A0ABS8ENR1_9FLAO</name>
<dbReference type="InterPro" id="IPR003959">
    <property type="entry name" value="ATPase_AAA_core"/>
</dbReference>
<dbReference type="SUPFAM" id="SSF81923">
    <property type="entry name" value="Double Clp-N motif"/>
    <property type="match status" value="1"/>
</dbReference>
<dbReference type="InterPro" id="IPR036628">
    <property type="entry name" value="Clp_N_dom_sf"/>
</dbReference>
<evidence type="ECO:0000256" key="7">
    <source>
        <dbReference type="ARBA" id="ARBA00023186"/>
    </source>
</evidence>
<keyword evidence="4 10" id="KW-0547">Nucleotide-binding</keyword>
<evidence type="ECO:0000256" key="4">
    <source>
        <dbReference type="ARBA" id="ARBA00022741"/>
    </source>
</evidence>
<dbReference type="PRINTS" id="PR00300">
    <property type="entry name" value="CLPPROTEASEA"/>
</dbReference>
<dbReference type="Gene3D" id="1.10.8.60">
    <property type="match status" value="1"/>
</dbReference>
<dbReference type="Pfam" id="PF00004">
    <property type="entry name" value="AAA"/>
    <property type="match status" value="1"/>
</dbReference>
<dbReference type="SUPFAM" id="SSF52540">
    <property type="entry name" value="P-loop containing nucleoside triphosphate hydrolases"/>
    <property type="match status" value="2"/>
</dbReference>
<dbReference type="InterPro" id="IPR001270">
    <property type="entry name" value="ClpA/B"/>
</dbReference>
<evidence type="ECO:0000313" key="13">
    <source>
        <dbReference type="EMBL" id="MCC1484829.1"/>
    </source>
</evidence>
<keyword evidence="11" id="KW-0346">Stress response</keyword>
<dbReference type="InterPro" id="IPR028299">
    <property type="entry name" value="ClpA/B_CS2"/>
</dbReference>
<feature type="domain" description="Clp R" evidence="12">
    <location>
        <begin position="3"/>
        <end position="144"/>
    </location>
</feature>
<sequence length="868" mass="97788">MNFNNYTIKSQEAIQQAQQLAQSLQHQHIENEHLFKGILNVDENVLPFLLKKLNINVALLEQILDKELKRFSKVSGGDIMLSREAGKSVNEASIVAKKMNDDFVAIEHLVLAIFKSKSKIAQVLKDQAVTEKTLRASIEELRKGDRVTSQNQEDTYNSLNKYAKNLNQLAKDGKLDPVIGRDEEIRRILQILSRRTKNNPILVGEPGTGKTAIAEGLAHRIIDGDIPENLKNKKIFALDMGALIAGAKFKGEFEERLKAVIKEVTTSEGDIVLFIDEIHTLVGAGGGQGAMDAANILKPALARGELRAIGATTLDEYQKYFEQDKALERRFQKVIVNEPDTESAISILRGIKEKYETHHKVRIKDEAIIGAVELSTRYITNRFLPDKAIDLMDEAASKLRMEINSKPEELDVLDRKIMQIEIEVEAIKREKDESKLKSLRSELANLKEERNALNAKWKSEKEVVDNIQTVKQDIENYKLDAERAERNGDYGKVAEIRYGKIKEATKQLETFQKQLAQQQETALIKEEVTYEDIADVVAKWTGIPVTKMIQSEREKLLKLEDELHKRVVGQEEAIEAVSDAVRRSRAGLQNPEKPIGSFLFLGTTGVGKTELAKALAEYLFDDENAMTRIDMSEYQERHAVSRLVGAPPGYVGYDEGGQLTEAVRRKPYSVVLLDEIEKAHPDTFNILLQVLDEGRLTDNKGRIADFKNTIIIMTSNMGSQIIQERFEAIKDIDTAMETAKLDVLGVLKQTVRPEFLNRIDDTILFTPLSKANIKDIVGLQLKSITKMIAKQGITFDATEEAISYLAEKGYHPEYGARPVKRVIQKEVLNQLSKEILVGKVTTDSIILLDAFDKELVFRNQGDLVTEEF</sequence>
<dbReference type="InterPro" id="IPR003593">
    <property type="entry name" value="AAA+_ATPase"/>
</dbReference>
<dbReference type="PANTHER" id="PTHR11638:SF18">
    <property type="entry name" value="HEAT SHOCK PROTEIN 104"/>
    <property type="match status" value="1"/>
</dbReference>
<dbReference type="SMART" id="SM00382">
    <property type="entry name" value="AAA"/>
    <property type="match status" value="2"/>
</dbReference>
<evidence type="ECO:0000256" key="8">
    <source>
        <dbReference type="ARBA" id="ARBA00026057"/>
    </source>
</evidence>
<evidence type="ECO:0000256" key="1">
    <source>
        <dbReference type="ARBA" id="ARBA00008675"/>
    </source>
</evidence>
<dbReference type="Gene3D" id="1.10.1780.10">
    <property type="entry name" value="Clp, N-terminal domain"/>
    <property type="match status" value="1"/>
</dbReference>
<dbReference type="InterPro" id="IPR050130">
    <property type="entry name" value="ClpA_ClpB"/>
</dbReference>
<dbReference type="CDD" id="cd00009">
    <property type="entry name" value="AAA"/>
    <property type="match status" value="1"/>
</dbReference>
<dbReference type="EMBL" id="JAFMPT010000011">
    <property type="protein sequence ID" value="MCC1484829.1"/>
    <property type="molecule type" value="Genomic_DNA"/>
</dbReference>
<dbReference type="InterPro" id="IPR017730">
    <property type="entry name" value="Chaperonin_ClpB"/>
</dbReference>
<dbReference type="PROSITE" id="PS51903">
    <property type="entry name" value="CLP_R"/>
    <property type="match status" value="1"/>
</dbReference>
<reference evidence="13" key="1">
    <citation type="submission" date="2021-03" db="EMBL/GenBank/DDBJ databases">
        <authorList>
            <person name="Ping X."/>
        </authorList>
    </citation>
    <scope>NUCLEOTIDE SEQUENCE</scope>
    <source>
        <strain evidence="13">E313</strain>
    </source>
</reference>
<accession>A0ABS8ENR1</accession>
<comment type="caution">
    <text evidence="13">The sequence shown here is derived from an EMBL/GenBank/DDBJ whole genome shotgun (WGS) entry which is preliminary data.</text>
</comment>
<proteinExistence type="inferred from homology"/>
<keyword evidence="14" id="KW-1185">Reference proteome</keyword>
<dbReference type="InterPro" id="IPR018368">
    <property type="entry name" value="ClpA/B_CS1"/>
</dbReference>
<evidence type="ECO:0000256" key="9">
    <source>
        <dbReference type="PROSITE-ProRule" id="PRU01251"/>
    </source>
</evidence>